<dbReference type="STRING" id="392421.SAMN04488694_14110"/>
<dbReference type="EMBL" id="FMZP01000046">
    <property type="protein sequence ID" value="SDD76184.1"/>
    <property type="molecule type" value="Genomic_DNA"/>
</dbReference>
<protein>
    <submittedName>
        <fullName evidence="2">Uncharacterized protein</fullName>
    </submittedName>
</protein>
<dbReference type="EMBL" id="FOIC01000041">
    <property type="protein sequence ID" value="SEU09033.1"/>
    <property type="molecule type" value="Genomic_DNA"/>
</dbReference>
<dbReference type="Proteomes" id="UP000199320">
    <property type="component" value="Unassembled WGS sequence"/>
</dbReference>
<organism evidence="2 3">
    <name type="scientific">Natrinema hispanicum</name>
    <dbReference type="NCBI Taxonomy" id="392421"/>
    <lineage>
        <taxon>Archaea</taxon>
        <taxon>Methanobacteriati</taxon>
        <taxon>Methanobacteriota</taxon>
        <taxon>Stenosarchaea group</taxon>
        <taxon>Halobacteria</taxon>
        <taxon>Halobacteriales</taxon>
        <taxon>Natrialbaceae</taxon>
        <taxon>Natrinema</taxon>
    </lineage>
</organism>
<proteinExistence type="predicted"/>
<sequence length="118" mass="13354">MYDGEASVNAWIDSRTYIVITDSAVTSRQRAVWMHDLSLVVLHEAAHETSSRDRPSHGHHFESTFRSLVEVLGNRDSFAELVQKVVDEGFESVFEEYEVDLQQSVAVGSNQQGDRAER</sequence>
<gene>
    <name evidence="2" type="ORF">SAMN04488694_14110</name>
    <name evidence="1" type="ORF">SAMN05192552_104615</name>
</gene>
<evidence type="ECO:0000313" key="2">
    <source>
        <dbReference type="EMBL" id="SEU09033.1"/>
    </source>
</evidence>
<reference evidence="2" key="1">
    <citation type="submission" date="2016-10" db="EMBL/GenBank/DDBJ databases">
        <authorList>
            <person name="de Groot N.N."/>
        </authorList>
    </citation>
    <scope>NUCLEOTIDE SEQUENCE [LARGE SCALE GENOMIC DNA]</scope>
    <source>
        <strain evidence="2">CDM_6</strain>
    </source>
</reference>
<evidence type="ECO:0000313" key="4">
    <source>
        <dbReference type="Proteomes" id="UP000324021"/>
    </source>
</evidence>
<evidence type="ECO:0000313" key="1">
    <source>
        <dbReference type="EMBL" id="SDD76184.1"/>
    </source>
</evidence>
<reference evidence="3 4" key="2">
    <citation type="submission" date="2016-10" db="EMBL/GenBank/DDBJ databases">
        <authorList>
            <person name="Varghese N."/>
            <person name="Submissions S."/>
        </authorList>
    </citation>
    <scope>NUCLEOTIDE SEQUENCE [LARGE SCALE GENOMIC DNA]</scope>
    <source>
        <strain evidence="1 4">CDM_1</strain>
        <strain evidence="3">CDM_6</strain>
    </source>
</reference>
<accession>A0A1I0JG83</accession>
<dbReference type="AlphaFoldDB" id="A0A1I0JG83"/>
<evidence type="ECO:0000313" key="3">
    <source>
        <dbReference type="Proteomes" id="UP000199320"/>
    </source>
</evidence>
<dbReference type="Proteomes" id="UP000324021">
    <property type="component" value="Unassembled WGS sequence"/>
</dbReference>
<name>A0A1I0JG83_9EURY</name>
<keyword evidence="3" id="KW-1185">Reference proteome</keyword>